<reference evidence="3" key="1">
    <citation type="submission" date="2016-04" db="EMBL/GenBank/DDBJ databases">
        <title>The genome sequence project of a novel Fervidobacterium isolate from a hot spring in Thailand.</title>
        <authorList>
            <person name="Gonzalez J.M."/>
            <person name="Cuecas A."/>
            <person name="Kanoksilapatham W."/>
        </authorList>
    </citation>
    <scope>NUCLEOTIDE SEQUENCE [LARGE SCALE GENOMIC DNA]</scope>
    <source>
        <strain evidence="3">FC2004</strain>
    </source>
</reference>
<gene>
    <name evidence="2" type="ORF">A4H02_02735</name>
</gene>
<comment type="caution">
    <text evidence="2">The sequence shown here is derived from an EMBL/GenBank/DDBJ whole genome shotgun (WGS) entry which is preliminary data.</text>
</comment>
<protein>
    <submittedName>
        <fullName evidence="2">Uncharacterized protein</fullName>
    </submittedName>
</protein>
<accession>A0A1E3G3F6</accession>
<dbReference type="STRING" id="1008305.A4H02_02735"/>
<proteinExistence type="predicted"/>
<name>A0A1E3G3F6_9BACT</name>
<sequence>MDFSLTGILSALVVLIILMALLGVLFNLVLSNLEQSRLQMNFYSEAQRIVNLLNLRLTNAVWTDPNSMGLATRDETYSFRLAFYNPETLTLQYKTLSYDRNSRTLRLDNQTLLSLSSDIESLSFRPFYRDERLQTPECVLMIVRPRLPRLREYTFPILTYLSGSY</sequence>
<dbReference type="EMBL" id="LWAF01000003">
    <property type="protein sequence ID" value="ODN30806.1"/>
    <property type="molecule type" value="Genomic_DNA"/>
</dbReference>
<keyword evidence="1" id="KW-0812">Transmembrane</keyword>
<dbReference type="RefSeq" id="WP_069292646.1">
    <property type="nucleotide sequence ID" value="NZ_CP140110.1"/>
</dbReference>
<dbReference type="AlphaFoldDB" id="A0A1E3G3F6"/>
<evidence type="ECO:0000313" key="2">
    <source>
        <dbReference type="EMBL" id="ODN30806.1"/>
    </source>
</evidence>
<dbReference type="Proteomes" id="UP000094570">
    <property type="component" value="Unassembled WGS sequence"/>
</dbReference>
<evidence type="ECO:0000256" key="1">
    <source>
        <dbReference type="SAM" id="Phobius"/>
    </source>
</evidence>
<evidence type="ECO:0000313" key="3">
    <source>
        <dbReference type="Proteomes" id="UP000094570"/>
    </source>
</evidence>
<organism evidence="2 3">
    <name type="scientific">Fervidobacterium thailandense</name>
    <dbReference type="NCBI Taxonomy" id="1008305"/>
    <lineage>
        <taxon>Bacteria</taxon>
        <taxon>Thermotogati</taxon>
        <taxon>Thermotogota</taxon>
        <taxon>Thermotogae</taxon>
        <taxon>Thermotogales</taxon>
        <taxon>Fervidobacteriaceae</taxon>
        <taxon>Fervidobacterium</taxon>
    </lineage>
</organism>
<keyword evidence="3" id="KW-1185">Reference proteome</keyword>
<keyword evidence="1" id="KW-0472">Membrane</keyword>
<feature type="transmembrane region" description="Helical" evidence="1">
    <location>
        <begin position="6"/>
        <end position="30"/>
    </location>
</feature>
<keyword evidence="1" id="KW-1133">Transmembrane helix</keyword>